<keyword evidence="5 7" id="KW-1133">Transmembrane helix</keyword>
<dbReference type="EMBL" id="CAADIP010000025">
    <property type="protein sequence ID" value="VFR89481.1"/>
    <property type="molecule type" value="Genomic_DNA"/>
</dbReference>
<feature type="transmembrane region" description="Helical" evidence="7">
    <location>
        <begin position="232"/>
        <end position="251"/>
    </location>
</feature>
<evidence type="ECO:0000313" key="12">
    <source>
        <dbReference type="EMBL" id="VFR88096.1"/>
    </source>
</evidence>
<proteinExistence type="predicted"/>
<keyword evidence="3" id="KW-1003">Cell membrane</keyword>
<dbReference type="InterPro" id="IPR035906">
    <property type="entry name" value="MetI-like_sf"/>
</dbReference>
<accession>A0A484PWL0</accession>
<dbReference type="PANTHER" id="PTHR30151">
    <property type="entry name" value="ALKANE SULFONATE ABC TRANSPORTER-RELATED, MEMBRANE SUBUNIT"/>
    <property type="match status" value="1"/>
</dbReference>
<feature type="transmembrane region" description="Helical" evidence="7">
    <location>
        <begin position="77"/>
        <end position="96"/>
    </location>
</feature>
<organism evidence="9">
    <name type="scientific">plant metagenome</name>
    <dbReference type="NCBI Taxonomy" id="1297885"/>
    <lineage>
        <taxon>unclassified sequences</taxon>
        <taxon>metagenomes</taxon>
        <taxon>organismal metagenomes</taxon>
    </lineage>
</organism>
<evidence type="ECO:0000256" key="1">
    <source>
        <dbReference type="ARBA" id="ARBA00004651"/>
    </source>
</evidence>
<dbReference type="EMBL" id="CAADIO010000012">
    <property type="protein sequence ID" value="VFR88096.1"/>
    <property type="molecule type" value="Genomic_DNA"/>
</dbReference>
<keyword evidence="4 7" id="KW-0812">Transmembrane</keyword>
<sequence>MSARPTPPRDGLAPFAARTSRVWSAAGLLALLLAWHVTARQLGPLLMATPWEALSAIGPLVRSPQFLANAGASLGRIAVGVCAGACIGFVLGILAGHSARLRGLIEPLRWLLMAMPPVVVVVLAMLWFGLGSSMVVFMTTLMMAPGMYVNTVKGMLHVDRKLVEMTHVYRYGPWLRLRHLYLPALSAPLLAALLIATCGGVRLVVMAEVLGAENGVGYALANARSTFDTAELFAWVLLILGFVAFLEFVFLQPLQRRVGRWMEPSHA</sequence>
<feature type="domain" description="ABC transmembrane type-1" evidence="8">
    <location>
        <begin position="70"/>
        <end position="250"/>
    </location>
</feature>
<dbReference type="PANTHER" id="PTHR30151:SF0">
    <property type="entry name" value="ABC TRANSPORTER PERMEASE PROTEIN MJ0413-RELATED"/>
    <property type="match status" value="1"/>
</dbReference>
<keyword evidence="6 7" id="KW-0472">Membrane</keyword>
<dbReference type="EMBL" id="CAADHY010000026">
    <property type="protein sequence ID" value="VFR30233.1"/>
    <property type="molecule type" value="Genomic_DNA"/>
</dbReference>
<protein>
    <submittedName>
        <fullName evidence="9">Hydroxymethylpyrimidine ABC transporter, transmembrane component</fullName>
    </submittedName>
</protein>
<dbReference type="Gene3D" id="1.10.3720.10">
    <property type="entry name" value="MetI-like"/>
    <property type="match status" value="1"/>
</dbReference>
<dbReference type="InterPro" id="IPR000515">
    <property type="entry name" value="MetI-like"/>
</dbReference>
<evidence type="ECO:0000313" key="9">
    <source>
        <dbReference type="EMBL" id="VFR30233.1"/>
    </source>
</evidence>
<keyword evidence="2" id="KW-0813">Transport</keyword>
<name>A0A484PWL0_9ZZZZ</name>
<dbReference type="GO" id="GO:0005886">
    <property type="term" value="C:plasma membrane"/>
    <property type="evidence" value="ECO:0007669"/>
    <property type="project" value="UniProtKB-SubCell"/>
</dbReference>
<evidence type="ECO:0000313" key="10">
    <source>
        <dbReference type="EMBL" id="VFR57190.1"/>
    </source>
</evidence>
<feature type="transmembrane region" description="Helical" evidence="7">
    <location>
        <begin position="108"/>
        <end position="128"/>
    </location>
</feature>
<dbReference type="SUPFAM" id="SSF161098">
    <property type="entry name" value="MetI-like"/>
    <property type="match status" value="1"/>
</dbReference>
<dbReference type="GO" id="GO:0055085">
    <property type="term" value="P:transmembrane transport"/>
    <property type="evidence" value="ECO:0007669"/>
    <property type="project" value="InterPro"/>
</dbReference>
<evidence type="ECO:0000256" key="4">
    <source>
        <dbReference type="ARBA" id="ARBA00022692"/>
    </source>
</evidence>
<gene>
    <name evidence="9" type="ORF">AMP9_3679</name>
    <name evidence="10" type="ORF">BRI6_3758</name>
    <name evidence="11" type="ORF">BRI9_3817</name>
    <name evidence="13" type="ORF">IVO3_3817</name>
    <name evidence="12" type="ORF">RAN3_3625</name>
    <name evidence="14" type="ORF">RAN7_3749</name>
</gene>
<evidence type="ECO:0000259" key="8">
    <source>
        <dbReference type="PROSITE" id="PS50928"/>
    </source>
</evidence>
<dbReference type="Pfam" id="PF00528">
    <property type="entry name" value="BPD_transp_1"/>
    <property type="match status" value="1"/>
</dbReference>
<evidence type="ECO:0000256" key="5">
    <source>
        <dbReference type="ARBA" id="ARBA00022989"/>
    </source>
</evidence>
<comment type="subcellular location">
    <subcellularLocation>
        <location evidence="1">Cell membrane</location>
        <topology evidence="1">Multi-pass membrane protein</topology>
    </subcellularLocation>
</comment>
<evidence type="ECO:0000313" key="13">
    <source>
        <dbReference type="EMBL" id="VFR89481.1"/>
    </source>
</evidence>
<dbReference type="PROSITE" id="PS50928">
    <property type="entry name" value="ABC_TM1"/>
    <property type="match status" value="1"/>
</dbReference>
<feature type="transmembrane region" description="Helical" evidence="7">
    <location>
        <begin position="134"/>
        <end position="152"/>
    </location>
</feature>
<evidence type="ECO:0000256" key="2">
    <source>
        <dbReference type="ARBA" id="ARBA00022448"/>
    </source>
</evidence>
<evidence type="ECO:0000256" key="7">
    <source>
        <dbReference type="SAM" id="Phobius"/>
    </source>
</evidence>
<dbReference type="AlphaFoldDB" id="A0A484PWL0"/>
<reference evidence="9" key="1">
    <citation type="submission" date="2019-03" db="EMBL/GenBank/DDBJ databases">
        <authorList>
            <person name="Danneels B."/>
        </authorList>
    </citation>
    <scope>NUCLEOTIDE SEQUENCE</scope>
</reference>
<dbReference type="EMBL" id="CAADII010000074">
    <property type="protein sequence ID" value="VFR57190.1"/>
    <property type="molecule type" value="Genomic_DNA"/>
</dbReference>
<feature type="transmembrane region" description="Helical" evidence="7">
    <location>
        <begin position="180"/>
        <end position="205"/>
    </location>
</feature>
<dbReference type="EMBL" id="CAADIZ010000034">
    <property type="protein sequence ID" value="VFS25978.1"/>
    <property type="molecule type" value="Genomic_DNA"/>
</dbReference>
<evidence type="ECO:0000313" key="14">
    <source>
        <dbReference type="EMBL" id="VFS25978.1"/>
    </source>
</evidence>
<evidence type="ECO:0000313" key="11">
    <source>
        <dbReference type="EMBL" id="VFR64666.1"/>
    </source>
</evidence>
<dbReference type="EMBL" id="CAADIK010000011">
    <property type="protein sequence ID" value="VFR64666.1"/>
    <property type="molecule type" value="Genomic_DNA"/>
</dbReference>
<evidence type="ECO:0000256" key="3">
    <source>
        <dbReference type="ARBA" id="ARBA00022475"/>
    </source>
</evidence>
<evidence type="ECO:0000256" key="6">
    <source>
        <dbReference type="ARBA" id="ARBA00023136"/>
    </source>
</evidence>